<dbReference type="PANTHER" id="PTHR10996">
    <property type="entry name" value="2-HYDROXYACID DEHYDROGENASE-RELATED"/>
    <property type="match status" value="1"/>
</dbReference>
<dbReference type="InterPro" id="IPR029753">
    <property type="entry name" value="D-isomer_DH_CS"/>
</dbReference>
<evidence type="ECO:0000256" key="2">
    <source>
        <dbReference type="ARBA" id="ARBA00023027"/>
    </source>
</evidence>
<feature type="domain" description="D-isomer specific 2-hydroxyacid dehydrogenase NAD-binding" evidence="3">
    <location>
        <begin position="105"/>
        <end position="289"/>
    </location>
</feature>
<proteinExistence type="predicted"/>
<dbReference type="SUPFAM" id="SSF51735">
    <property type="entry name" value="NAD(P)-binding Rossmann-fold domains"/>
    <property type="match status" value="1"/>
</dbReference>
<accession>A0A7S8EA63</accession>
<dbReference type="Gene3D" id="3.40.50.720">
    <property type="entry name" value="NAD(P)-binding Rossmann-like Domain"/>
    <property type="match status" value="2"/>
</dbReference>
<dbReference type="GO" id="GO:0005829">
    <property type="term" value="C:cytosol"/>
    <property type="evidence" value="ECO:0007669"/>
    <property type="project" value="TreeGrafter"/>
</dbReference>
<dbReference type="AlphaFoldDB" id="A0A7S8EA63"/>
<dbReference type="KEGG" id="pmet:G4Y79_02230"/>
<dbReference type="EMBL" id="CP062983">
    <property type="protein sequence ID" value="QPC83215.1"/>
    <property type="molecule type" value="Genomic_DNA"/>
</dbReference>
<dbReference type="InterPro" id="IPR050223">
    <property type="entry name" value="D-isomer_2-hydroxyacid_DH"/>
</dbReference>
<sequence>MPQIKAHWLRDPMDTGFERLITYLQSRVDDAVTITYGDMPQDASYHVLINGRPTPEQLEASPNLRMLIIPFAGLPAPTRELMQDYPQISVHNLHHNTPPTAEMGLALLFATASSIVPSDREFRKHDWVARNEPYPLTLLYRKTALILGYGSIGRYMAPVLRGMEMRVIGVRRREADPTHDIYTIDQLPDLLPLADVLMVALPATPETIGLIGETELALLPAGAIVVNVGRGPVIDQYALYNALKSGHLYGAGIEVWYNYPQDEASQSNTPPADVPFHELDNIVMSPHRAGAAGNPEIERMRMDAIADYLNAAARGEPVPHQVDLKAGY</sequence>
<evidence type="ECO:0000313" key="4">
    <source>
        <dbReference type="EMBL" id="QPC83215.1"/>
    </source>
</evidence>
<dbReference type="Proteomes" id="UP000594468">
    <property type="component" value="Chromosome"/>
</dbReference>
<keyword evidence="5" id="KW-1185">Reference proteome</keyword>
<gene>
    <name evidence="4" type="ORF">G4Y79_02230</name>
</gene>
<dbReference type="InterPro" id="IPR036291">
    <property type="entry name" value="NAD(P)-bd_dom_sf"/>
</dbReference>
<organism evidence="4 5">
    <name type="scientific">Phototrophicus methaneseepsis</name>
    <dbReference type="NCBI Taxonomy" id="2710758"/>
    <lineage>
        <taxon>Bacteria</taxon>
        <taxon>Bacillati</taxon>
        <taxon>Chloroflexota</taxon>
        <taxon>Candidatus Thermofontia</taxon>
        <taxon>Phototrophicales</taxon>
        <taxon>Phototrophicaceae</taxon>
        <taxon>Phototrophicus</taxon>
    </lineage>
</organism>
<name>A0A7S8EA63_9CHLR</name>
<protein>
    <submittedName>
        <fullName evidence="4">Hydroxyacid dehydrogenase</fullName>
    </submittedName>
</protein>
<dbReference type="CDD" id="cd12165">
    <property type="entry name" value="2-Hacid_dh_6"/>
    <property type="match status" value="1"/>
</dbReference>
<dbReference type="Pfam" id="PF02826">
    <property type="entry name" value="2-Hacid_dh_C"/>
    <property type="match status" value="1"/>
</dbReference>
<evidence type="ECO:0000256" key="1">
    <source>
        <dbReference type="ARBA" id="ARBA00023002"/>
    </source>
</evidence>
<keyword evidence="1" id="KW-0560">Oxidoreductase</keyword>
<evidence type="ECO:0000313" key="5">
    <source>
        <dbReference type="Proteomes" id="UP000594468"/>
    </source>
</evidence>
<dbReference type="GO" id="GO:0016618">
    <property type="term" value="F:hydroxypyruvate reductase [NAD(P)H] activity"/>
    <property type="evidence" value="ECO:0007669"/>
    <property type="project" value="TreeGrafter"/>
</dbReference>
<dbReference type="PANTHER" id="PTHR10996:SF178">
    <property type="entry name" value="2-HYDROXYACID DEHYDROGENASE YGL185C-RELATED"/>
    <property type="match status" value="1"/>
</dbReference>
<dbReference type="PROSITE" id="PS00671">
    <property type="entry name" value="D_2_HYDROXYACID_DH_3"/>
    <property type="match status" value="1"/>
</dbReference>
<dbReference type="InterPro" id="IPR006140">
    <property type="entry name" value="D-isomer_DH_NAD-bd"/>
</dbReference>
<dbReference type="RefSeq" id="WP_195171282.1">
    <property type="nucleotide sequence ID" value="NZ_CP062983.1"/>
</dbReference>
<keyword evidence="2" id="KW-0520">NAD</keyword>
<dbReference type="GO" id="GO:0030267">
    <property type="term" value="F:glyoxylate reductase (NADPH) activity"/>
    <property type="evidence" value="ECO:0007669"/>
    <property type="project" value="TreeGrafter"/>
</dbReference>
<reference evidence="4 5" key="1">
    <citation type="submission" date="2020-02" db="EMBL/GenBank/DDBJ databases">
        <authorList>
            <person name="Zheng R.K."/>
            <person name="Sun C.M."/>
        </authorList>
    </citation>
    <scope>NUCLEOTIDE SEQUENCE [LARGE SCALE GENOMIC DNA]</scope>
    <source>
        <strain evidence="5">rifampicinis</strain>
    </source>
</reference>
<evidence type="ECO:0000259" key="3">
    <source>
        <dbReference type="Pfam" id="PF02826"/>
    </source>
</evidence>
<dbReference type="GO" id="GO:0051287">
    <property type="term" value="F:NAD binding"/>
    <property type="evidence" value="ECO:0007669"/>
    <property type="project" value="InterPro"/>
</dbReference>